<evidence type="ECO:0000256" key="8">
    <source>
        <dbReference type="RuleBase" id="RU364140"/>
    </source>
</evidence>
<proteinExistence type="inferred from homology"/>
<comment type="similarity">
    <text evidence="2 8">Belongs to the Mediator complex subunit 17 family.</text>
</comment>
<sequence>METPSWKTLKLSLERPYKDENGVPIPVLQDITPQGEQIYEPKQTTSQVLGENLRRIFLERGVDFFEKTKDGNLADRIAEAHVDAKDTSLDTTENGDDDDDGPSIMTSEELFKMRSEITSQLFIALGEMTHARDLLSAILSTSGRAPHSIPGIPVPEIQQQDAPLAATIVRKPPPIVSVQTFNTQLAIGSKDEALRKASDVFKAAADRLEGGRLRGEKYWADALKIRRGNWALIPAPLPLGSATGKGADKSSKDFLISYGLEESSPSFRRRAIGHMASVENASDEELIFPFRQRTSLRVSLTSGEGHTSLAFSKNDFRTEDSALDNLLKSSQREIVEQEIFSLLVHEASRLPTASAKVSERLIVIDSALGTELKFELVESDSVTPLASGNALQQATCDLIYHSLHALLLRRHQHLKTQRLSGSDAPKIDPLPVLQPIIDLLQYQVFCQRVKTVIEGIVTALTLAGITSTLWFQPVGEVGHELVNLLDNRHAKTVGGQCILRIDRRHTVRFSFLAPSTLNAHLAQATLTISSIPQLNQLLTDDVGRFLLQRICELGREISGDVSGIWFLDLNRCVGRWEGCTLNFRIDFHANSTLRCTLFRLDRHTPKQGESEIYHSGRNDPLIPWVEGKIRKALGIP</sequence>
<organism evidence="10 11">
    <name type="scientific">Armillaria novae-zelandiae</name>
    <dbReference type="NCBI Taxonomy" id="153914"/>
    <lineage>
        <taxon>Eukaryota</taxon>
        <taxon>Fungi</taxon>
        <taxon>Dikarya</taxon>
        <taxon>Basidiomycota</taxon>
        <taxon>Agaricomycotina</taxon>
        <taxon>Agaricomycetes</taxon>
        <taxon>Agaricomycetidae</taxon>
        <taxon>Agaricales</taxon>
        <taxon>Marasmiineae</taxon>
        <taxon>Physalacriaceae</taxon>
        <taxon>Armillaria</taxon>
    </lineage>
</organism>
<reference evidence="10" key="1">
    <citation type="submission" date="2023-06" db="EMBL/GenBank/DDBJ databases">
        <authorList>
            <consortium name="Lawrence Berkeley National Laboratory"/>
            <person name="Ahrendt S."/>
            <person name="Sahu N."/>
            <person name="Indic B."/>
            <person name="Wong-Bajracharya J."/>
            <person name="Merenyi Z."/>
            <person name="Ke H.-M."/>
            <person name="Monk M."/>
            <person name="Kocsube S."/>
            <person name="Drula E."/>
            <person name="Lipzen A."/>
            <person name="Balint B."/>
            <person name="Henrissat B."/>
            <person name="Andreopoulos B."/>
            <person name="Martin F.M."/>
            <person name="Harder C.B."/>
            <person name="Rigling D."/>
            <person name="Ford K.L."/>
            <person name="Foster G.D."/>
            <person name="Pangilinan J."/>
            <person name="Papanicolaou A."/>
            <person name="Barry K."/>
            <person name="LaButti K."/>
            <person name="Viragh M."/>
            <person name="Koriabine M."/>
            <person name="Yan M."/>
            <person name="Riley R."/>
            <person name="Champramary S."/>
            <person name="Plett K.L."/>
            <person name="Tsai I.J."/>
            <person name="Slot J."/>
            <person name="Sipos G."/>
            <person name="Plett J."/>
            <person name="Nagy L.G."/>
            <person name="Grigoriev I.V."/>
        </authorList>
    </citation>
    <scope>NUCLEOTIDE SEQUENCE</scope>
    <source>
        <strain evidence="10">ICMP 16352</strain>
    </source>
</reference>
<evidence type="ECO:0000256" key="1">
    <source>
        <dbReference type="ARBA" id="ARBA00004123"/>
    </source>
</evidence>
<dbReference type="GO" id="GO:0070847">
    <property type="term" value="C:core mediator complex"/>
    <property type="evidence" value="ECO:0007669"/>
    <property type="project" value="TreeGrafter"/>
</dbReference>
<dbReference type="Pfam" id="PF10156">
    <property type="entry name" value="Med17"/>
    <property type="match status" value="1"/>
</dbReference>
<evidence type="ECO:0000313" key="11">
    <source>
        <dbReference type="Proteomes" id="UP001175227"/>
    </source>
</evidence>
<dbReference type="GO" id="GO:0003712">
    <property type="term" value="F:transcription coregulator activity"/>
    <property type="evidence" value="ECO:0007669"/>
    <property type="project" value="InterPro"/>
</dbReference>
<comment type="caution">
    <text evidence="10">The sequence shown here is derived from an EMBL/GenBank/DDBJ whole genome shotgun (WGS) entry which is preliminary data.</text>
</comment>
<evidence type="ECO:0000256" key="4">
    <source>
        <dbReference type="ARBA" id="ARBA00023015"/>
    </source>
</evidence>
<evidence type="ECO:0000256" key="6">
    <source>
        <dbReference type="ARBA" id="ARBA00023242"/>
    </source>
</evidence>
<keyword evidence="11" id="KW-1185">Reference proteome</keyword>
<keyword evidence="4 8" id="KW-0805">Transcription regulation</keyword>
<evidence type="ECO:0000256" key="5">
    <source>
        <dbReference type="ARBA" id="ARBA00023163"/>
    </source>
</evidence>
<keyword evidence="8" id="KW-0010">Activator</keyword>
<gene>
    <name evidence="8" type="primary">MED17</name>
    <name evidence="10" type="ORF">IW261DRAFT_1325193</name>
</gene>
<dbReference type="GO" id="GO:0016592">
    <property type="term" value="C:mediator complex"/>
    <property type="evidence" value="ECO:0007669"/>
    <property type="project" value="InterPro"/>
</dbReference>
<accession>A0AA39PXX0</accession>
<keyword evidence="5 8" id="KW-0804">Transcription</keyword>
<keyword evidence="6 8" id="KW-0539">Nucleus</keyword>
<evidence type="ECO:0000256" key="2">
    <source>
        <dbReference type="ARBA" id="ARBA00005635"/>
    </source>
</evidence>
<dbReference type="PANTHER" id="PTHR13114:SF7">
    <property type="entry name" value="MEDIATOR OF RNA POLYMERASE II TRANSCRIPTION SUBUNIT 17"/>
    <property type="match status" value="1"/>
</dbReference>
<comment type="function">
    <text evidence="8">Component of the Mediator complex, a coactivator involved in the regulated transcription of nearly all RNA polymerase II-dependent genes. Mediator functions as a bridge to convey information from gene-specific regulatory proteins to the basal RNA polymerase II transcription machinery. Mediator is recruited to promoters by direct interactions with regulatory proteins and serves as a scaffold for the assembly of a functional preinitiation complex with RNA polymerase II and the general transcription factors.</text>
</comment>
<dbReference type="Proteomes" id="UP001175227">
    <property type="component" value="Unassembled WGS sequence"/>
</dbReference>
<feature type="region of interest" description="Disordered" evidence="9">
    <location>
        <begin position="86"/>
        <end position="105"/>
    </location>
</feature>
<dbReference type="InterPro" id="IPR019313">
    <property type="entry name" value="Mediator_Med17"/>
</dbReference>
<evidence type="ECO:0000256" key="7">
    <source>
        <dbReference type="ARBA" id="ARBA00032014"/>
    </source>
</evidence>
<comment type="subunit">
    <text evidence="8">Component of the Mediator complex.</text>
</comment>
<evidence type="ECO:0000256" key="3">
    <source>
        <dbReference type="ARBA" id="ARBA00019610"/>
    </source>
</evidence>
<protein>
    <recommendedName>
        <fullName evidence="3 8">Mediator of RNA polymerase II transcription subunit 17</fullName>
    </recommendedName>
    <alternativeName>
        <fullName evidence="7 8">Mediator complex subunit 17</fullName>
    </alternativeName>
</protein>
<name>A0AA39PXX0_9AGAR</name>
<evidence type="ECO:0000256" key="9">
    <source>
        <dbReference type="SAM" id="MobiDB-lite"/>
    </source>
</evidence>
<comment type="subcellular location">
    <subcellularLocation>
        <location evidence="1 8">Nucleus</location>
    </subcellularLocation>
</comment>
<dbReference type="EMBL" id="JAUEPR010000001">
    <property type="protein sequence ID" value="KAK0491153.1"/>
    <property type="molecule type" value="Genomic_DNA"/>
</dbReference>
<dbReference type="GO" id="GO:0006357">
    <property type="term" value="P:regulation of transcription by RNA polymerase II"/>
    <property type="evidence" value="ECO:0007669"/>
    <property type="project" value="InterPro"/>
</dbReference>
<dbReference type="AlphaFoldDB" id="A0AA39PXX0"/>
<dbReference type="PANTHER" id="PTHR13114">
    <property type="entry name" value="MEDIATOR OF RNA POLYMERASE II TRANSCRIPTION SUBUNIT 17"/>
    <property type="match status" value="1"/>
</dbReference>
<evidence type="ECO:0000313" key="10">
    <source>
        <dbReference type="EMBL" id="KAK0491153.1"/>
    </source>
</evidence>